<dbReference type="EMBL" id="CAXKWB010051305">
    <property type="protein sequence ID" value="CAL4171296.1"/>
    <property type="molecule type" value="Genomic_DNA"/>
</dbReference>
<comment type="similarity">
    <text evidence="5">Belongs to the TMEM179 family.</text>
</comment>
<name>A0AAV2SAU3_MEGNR</name>
<gene>
    <name evidence="7" type="ORF">MNOR_LOCUS34095</name>
</gene>
<dbReference type="InterPro" id="IPR059010">
    <property type="entry name" value="TMEM179-179B"/>
</dbReference>
<feature type="transmembrane region" description="Helical" evidence="6">
    <location>
        <begin position="121"/>
        <end position="145"/>
    </location>
</feature>
<evidence type="ECO:0000256" key="6">
    <source>
        <dbReference type="SAM" id="Phobius"/>
    </source>
</evidence>
<feature type="transmembrane region" description="Helical" evidence="6">
    <location>
        <begin position="33"/>
        <end position="52"/>
    </location>
</feature>
<organism evidence="7 8">
    <name type="scientific">Meganyctiphanes norvegica</name>
    <name type="common">Northern krill</name>
    <name type="synonym">Thysanopoda norvegica</name>
    <dbReference type="NCBI Taxonomy" id="48144"/>
    <lineage>
        <taxon>Eukaryota</taxon>
        <taxon>Metazoa</taxon>
        <taxon>Ecdysozoa</taxon>
        <taxon>Arthropoda</taxon>
        <taxon>Crustacea</taxon>
        <taxon>Multicrustacea</taxon>
        <taxon>Malacostraca</taxon>
        <taxon>Eumalacostraca</taxon>
        <taxon>Eucarida</taxon>
        <taxon>Euphausiacea</taxon>
        <taxon>Euphausiidae</taxon>
        <taxon>Meganyctiphanes</taxon>
    </lineage>
</organism>
<dbReference type="Proteomes" id="UP001497623">
    <property type="component" value="Unassembled WGS sequence"/>
</dbReference>
<evidence type="ECO:0000256" key="1">
    <source>
        <dbReference type="ARBA" id="ARBA00004141"/>
    </source>
</evidence>
<keyword evidence="8" id="KW-1185">Reference proteome</keyword>
<keyword evidence="2 6" id="KW-0812">Transmembrane</keyword>
<dbReference type="Pfam" id="PF26158">
    <property type="entry name" value="Claudin_TMEM179-179B"/>
    <property type="match status" value="1"/>
</dbReference>
<dbReference type="AlphaFoldDB" id="A0AAV2SAU3"/>
<evidence type="ECO:0000256" key="5">
    <source>
        <dbReference type="ARBA" id="ARBA00093776"/>
    </source>
</evidence>
<reference evidence="7 8" key="1">
    <citation type="submission" date="2024-05" db="EMBL/GenBank/DDBJ databases">
        <authorList>
            <person name="Wallberg A."/>
        </authorList>
    </citation>
    <scope>NUCLEOTIDE SEQUENCE [LARGE SCALE GENOMIC DNA]</scope>
</reference>
<protein>
    <recommendedName>
        <fullName evidence="9">MARVEL domain-containing protein</fullName>
    </recommendedName>
</protein>
<proteinExistence type="inferred from homology"/>
<keyword evidence="4 6" id="KW-0472">Membrane</keyword>
<evidence type="ECO:0000256" key="2">
    <source>
        <dbReference type="ARBA" id="ARBA00022692"/>
    </source>
</evidence>
<evidence type="ECO:0000313" key="8">
    <source>
        <dbReference type="Proteomes" id="UP001497623"/>
    </source>
</evidence>
<evidence type="ECO:0008006" key="9">
    <source>
        <dbReference type="Google" id="ProtNLM"/>
    </source>
</evidence>
<comment type="caution">
    <text evidence="7">The sequence shown here is derived from an EMBL/GenBank/DDBJ whole genome shotgun (WGS) entry which is preliminary data.</text>
</comment>
<evidence type="ECO:0000256" key="3">
    <source>
        <dbReference type="ARBA" id="ARBA00022989"/>
    </source>
</evidence>
<feature type="transmembrane region" description="Helical" evidence="6">
    <location>
        <begin position="88"/>
        <end position="109"/>
    </location>
</feature>
<accession>A0AAV2SAU3</accession>
<evidence type="ECO:0000256" key="4">
    <source>
        <dbReference type="ARBA" id="ARBA00023136"/>
    </source>
</evidence>
<keyword evidence="3 6" id="KW-1133">Transmembrane helix</keyword>
<sequence length="216" mass="23703">MEKVAYSRPRKQSSVDSDEVDSYDMVRSACLPVLYILTICTGIVGCACNGIITRYWAESIGRCYLYAATASNSIIYQFGSVIHNCHFVTYGGVTALFLCAIAFGVYFFMVRGDEKTGREMLILLVLVTLSSLFFLTVSCVLTEGMRQTCAAMGLNSANNKGEGCMDKLDIRVSQYNLPIETSVMVTGATGGLWGATVFILIITVLHFYSFYKHGAN</sequence>
<comment type="subcellular location">
    <subcellularLocation>
        <location evidence="1">Membrane</location>
        <topology evidence="1">Multi-pass membrane protein</topology>
    </subcellularLocation>
</comment>
<feature type="transmembrane region" description="Helical" evidence="6">
    <location>
        <begin position="192"/>
        <end position="211"/>
    </location>
</feature>
<evidence type="ECO:0000313" key="7">
    <source>
        <dbReference type="EMBL" id="CAL4171296.1"/>
    </source>
</evidence>